<comment type="caution">
    <text evidence="3">The sequence shown here is derived from an EMBL/GenBank/DDBJ whole genome shotgun (WGS) entry which is preliminary data.</text>
</comment>
<feature type="region of interest" description="Disordered" evidence="1">
    <location>
        <begin position="175"/>
        <end position="198"/>
    </location>
</feature>
<dbReference type="InterPro" id="IPR016064">
    <property type="entry name" value="NAD/diacylglycerol_kinase_sf"/>
</dbReference>
<dbReference type="InterPro" id="IPR037607">
    <property type="entry name" value="DGK"/>
</dbReference>
<dbReference type="PANTHER" id="PTHR11255:SF109">
    <property type="entry name" value="DIACYLGLYCEROL KINASE ETA"/>
    <property type="match status" value="1"/>
</dbReference>
<dbReference type="InterPro" id="IPR017438">
    <property type="entry name" value="ATP-NAD_kinase_N"/>
</dbReference>
<dbReference type="GO" id="GO:0004143">
    <property type="term" value="F:ATP-dependent diacylglycerol kinase activity"/>
    <property type="evidence" value="ECO:0007669"/>
    <property type="project" value="InterPro"/>
</dbReference>
<accession>A0A3M7QRP9</accession>
<dbReference type="EMBL" id="REGN01005333">
    <property type="protein sequence ID" value="RNA13764.1"/>
    <property type="molecule type" value="Genomic_DNA"/>
</dbReference>
<sequence>MNRKKNSDFKCQIGVLPLGTGNDLARVLGWGSALDDDNQLPKLLETFERATTKMLDRWSIMAYTYDTHKHCTPHPAASPTSRDNLLELEGQLLSSINDLLANHSLPQLIHSTHNLNNSLLALQHNFSNNLFFSPKLTHNPKMATMHTYVCEQLIAVDNMLAEFFCLLRGELKTAHTKDNKSTEEETSSTNSGECDEPDDSEKLKLIEALFNSQSVSSQSNSLYRKHSVSHISKRFNNRQKILIKSNSLKRTLRQIVQLIDVMIMFESVSSSEASPALSRLNERINELLLATGPTEPKSASSLAINKNGLFQSECPLASEEHSCLSSPNASKLSRSMDSLCKNFDSLAPSSQNTCSHRVSIRISSPSNEPSLNSFNESDRLLPDIVVDDMFDQAGLRHAQFNSKSVPGLNLLADFKQRGLSQQFLYPGSTACLNNSLNASAYMSSASSNCLSTTCIPVSPSGYSSSGTCLNRTPVPSPRISKKYFRVLNHTKSVQLSETARMVHETNHFLDDHYYAVSNPVNLPNTVPITLPQKTLNALIKHKQIASNTKTLNLFFPTNEHDNYITYSQCLSNSNPLYTNSNTVQPNQNQAPLYQVYDMQNPKKVYTIKFKKFPDQYMDYFELQDYLDKLKPEP</sequence>
<evidence type="ECO:0000259" key="2">
    <source>
        <dbReference type="PROSITE" id="PS50146"/>
    </source>
</evidence>
<evidence type="ECO:0000256" key="1">
    <source>
        <dbReference type="SAM" id="MobiDB-lite"/>
    </source>
</evidence>
<dbReference type="OrthoDB" id="7454827at2759"/>
<keyword evidence="3" id="KW-0808">Transferase</keyword>
<dbReference type="InterPro" id="IPR001206">
    <property type="entry name" value="Diacylglycerol_kinase_cat_dom"/>
</dbReference>
<dbReference type="GO" id="GO:0007165">
    <property type="term" value="P:signal transduction"/>
    <property type="evidence" value="ECO:0007669"/>
    <property type="project" value="InterPro"/>
</dbReference>
<dbReference type="AlphaFoldDB" id="A0A3M7QRP9"/>
<dbReference type="STRING" id="10195.A0A3M7QRP9"/>
<name>A0A3M7QRP9_BRAPC</name>
<dbReference type="Proteomes" id="UP000276133">
    <property type="component" value="Unassembled WGS sequence"/>
</dbReference>
<evidence type="ECO:0000313" key="3">
    <source>
        <dbReference type="EMBL" id="RNA13764.1"/>
    </source>
</evidence>
<dbReference type="Gene3D" id="3.40.50.10330">
    <property type="entry name" value="Probable inorganic polyphosphate/atp-NAD kinase, domain 1"/>
    <property type="match status" value="1"/>
</dbReference>
<dbReference type="GO" id="GO:0005737">
    <property type="term" value="C:cytoplasm"/>
    <property type="evidence" value="ECO:0007669"/>
    <property type="project" value="UniProtKB-SubCell"/>
</dbReference>
<protein>
    <submittedName>
        <fullName evidence="3">Diacylglycerol kinase delta</fullName>
    </submittedName>
</protein>
<dbReference type="Pfam" id="PF00781">
    <property type="entry name" value="DAGK_cat"/>
    <property type="match status" value="1"/>
</dbReference>
<keyword evidence="4" id="KW-1185">Reference proteome</keyword>
<organism evidence="3 4">
    <name type="scientific">Brachionus plicatilis</name>
    <name type="common">Marine rotifer</name>
    <name type="synonym">Brachionus muelleri</name>
    <dbReference type="NCBI Taxonomy" id="10195"/>
    <lineage>
        <taxon>Eukaryota</taxon>
        <taxon>Metazoa</taxon>
        <taxon>Spiralia</taxon>
        <taxon>Gnathifera</taxon>
        <taxon>Rotifera</taxon>
        <taxon>Eurotatoria</taxon>
        <taxon>Monogononta</taxon>
        <taxon>Pseudotrocha</taxon>
        <taxon>Ploima</taxon>
        <taxon>Brachionidae</taxon>
        <taxon>Brachionus</taxon>
    </lineage>
</organism>
<dbReference type="SUPFAM" id="SSF111331">
    <property type="entry name" value="NAD kinase/diacylglycerol kinase-like"/>
    <property type="match status" value="1"/>
</dbReference>
<dbReference type="PANTHER" id="PTHR11255">
    <property type="entry name" value="DIACYLGLYCEROL KINASE"/>
    <property type="match status" value="1"/>
</dbReference>
<feature type="domain" description="DAGKc" evidence="2">
    <location>
        <begin position="1"/>
        <end position="63"/>
    </location>
</feature>
<dbReference type="GO" id="GO:0005886">
    <property type="term" value="C:plasma membrane"/>
    <property type="evidence" value="ECO:0007669"/>
    <property type="project" value="TreeGrafter"/>
</dbReference>
<reference evidence="3 4" key="1">
    <citation type="journal article" date="2018" name="Sci. Rep.">
        <title>Genomic signatures of local adaptation to the degree of environmental predictability in rotifers.</title>
        <authorList>
            <person name="Franch-Gras L."/>
            <person name="Hahn C."/>
            <person name="Garcia-Roger E.M."/>
            <person name="Carmona M.J."/>
            <person name="Serra M."/>
            <person name="Gomez A."/>
        </authorList>
    </citation>
    <scope>NUCLEOTIDE SEQUENCE [LARGE SCALE GENOMIC DNA]</scope>
    <source>
        <strain evidence="3">HYR1</strain>
    </source>
</reference>
<evidence type="ECO:0000313" key="4">
    <source>
        <dbReference type="Proteomes" id="UP000276133"/>
    </source>
</evidence>
<dbReference type="PROSITE" id="PS50146">
    <property type="entry name" value="DAGK"/>
    <property type="match status" value="1"/>
</dbReference>
<keyword evidence="3" id="KW-0418">Kinase</keyword>
<gene>
    <name evidence="3" type="ORF">BpHYR1_015294</name>
</gene>
<proteinExistence type="predicted"/>